<reference evidence="4 5" key="1">
    <citation type="submission" date="2018-03" db="EMBL/GenBank/DDBJ databases">
        <authorList>
            <person name="Keele B.F."/>
        </authorList>
    </citation>
    <scope>NUCLEOTIDE SEQUENCE [LARGE SCALE GENOMIC DNA]</scope>
    <source>
        <strain evidence="4 5">YL28-9</strain>
    </source>
</reference>
<dbReference type="RefSeq" id="WP_107215067.1">
    <property type="nucleotide sequence ID" value="NZ_KZ686269.1"/>
</dbReference>
<dbReference type="OrthoDB" id="9797795at2"/>
<evidence type="ECO:0000313" key="5">
    <source>
        <dbReference type="Proteomes" id="UP000240912"/>
    </source>
</evidence>
<dbReference type="AlphaFoldDB" id="A0A2T3HK47"/>
<organism evidence="4 5">
    <name type="scientific">Pedobacter yulinensis</name>
    <dbReference type="NCBI Taxonomy" id="2126353"/>
    <lineage>
        <taxon>Bacteria</taxon>
        <taxon>Pseudomonadati</taxon>
        <taxon>Bacteroidota</taxon>
        <taxon>Sphingobacteriia</taxon>
        <taxon>Sphingobacteriales</taxon>
        <taxon>Sphingobacteriaceae</taxon>
        <taxon>Pedobacter</taxon>
    </lineage>
</organism>
<dbReference type="InterPro" id="IPR051199">
    <property type="entry name" value="LPS_LOS_Heptosyltrfase"/>
</dbReference>
<comment type="caution">
    <text evidence="4">The sequence shown here is derived from an EMBL/GenBank/DDBJ whole genome shotgun (WGS) entry which is preliminary data.</text>
</comment>
<proteinExistence type="predicted"/>
<evidence type="ECO:0000256" key="1">
    <source>
        <dbReference type="ARBA" id="ARBA00022676"/>
    </source>
</evidence>
<keyword evidence="1" id="KW-0328">Glycosyltransferase</keyword>
<evidence type="ECO:0000256" key="2">
    <source>
        <dbReference type="ARBA" id="ARBA00022679"/>
    </source>
</evidence>
<protein>
    <submittedName>
        <fullName evidence="4">LPS biosynthesis glycosyltransferase</fullName>
    </submittedName>
</protein>
<sequence length="348" mass="37905">MSAQSPKPFRIGIFRALQLGDLLCSIPAMRALRQAYPAARIELIGLPGARELAGRFPHYIDGFVDFPGYPGLPEQTPDAARFRQFVSEKRDPPYDLLLQMQGNGNIVNDMLQQLAPTRLAGFCQAAALQNENFLFYPADIHETERHLSLMVHLGIAAKDPDMEFNVTAADRRHLTTLALPLVKPYICVHPGSRGVWRQWPPVYFGAMADLCISNGFKVVLTGTKGEHSIAEEVAGHMRGQAFNACGLTDLGTLAALLEGAAGLLCNCTGISHLAAALRVPSVVISMDGEPGRWGPRNTELHETIDWTTGPGIIRVHAAMGRLFDRAGQVPRPPFQDEEAAAVPGITNR</sequence>
<name>A0A2T3HK47_9SPHI</name>
<gene>
    <name evidence="4" type="ORF">C7T94_09185</name>
</gene>
<dbReference type="Gene3D" id="3.40.50.2000">
    <property type="entry name" value="Glycogen Phosphorylase B"/>
    <property type="match status" value="2"/>
</dbReference>
<dbReference type="GO" id="GO:0009244">
    <property type="term" value="P:lipopolysaccharide core region biosynthetic process"/>
    <property type="evidence" value="ECO:0007669"/>
    <property type="project" value="TreeGrafter"/>
</dbReference>
<dbReference type="GO" id="GO:0008713">
    <property type="term" value="F:ADP-heptose-lipopolysaccharide heptosyltransferase activity"/>
    <property type="evidence" value="ECO:0007669"/>
    <property type="project" value="TreeGrafter"/>
</dbReference>
<dbReference type="InterPro" id="IPR002201">
    <property type="entry name" value="Glyco_trans_9"/>
</dbReference>
<evidence type="ECO:0000313" key="4">
    <source>
        <dbReference type="EMBL" id="PST82806.1"/>
    </source>
</evidence>
<keyword evidence="5" id="KW-1185">Reference proteome</keyword>
<dbReference type="SUPFAM" id="SSF53756">
    <property type="entry name" value="UDP-Glycosyltransferase/glycogen phosphorylase"/>
    <property type="match status" value="1"/>
</dbReference>
<feature type="region of interest" description="Disordered" evidence="3">
    <location>
        <begin position="328"/>
        <end position="348"/>
    </location>
</feature>
<keyword evidence="2 4" id="KW-0808">Transferase</keyword>
<dbReference type="CDD" id="cd03789">
    <property type="entry name" value="GT9_LPS_heptosyltransferase"/>
    <property type="match status" value="1"/>
</dbReference>
<dbReference type="GO" id="GO:0005829">
    <property type="term" value="C:cytosol"/>
    <property type="evidence" value="ECO:0007669"/>
    <property type="project" value="TreeGrafter"/>
</dbReference>
<dbReference type="PANTHER" id="PTHR30160:SF1">
    <property type="entry name" value="LIPOPOLYSACCHARIDE 1,2-N-ACETYLGLUCOSAMINETRANSFERASE-RELATED"/>
    <property type="match status" value="1"/>
</dbReference>
<dbReference type="Proteomes" id="UP000240912">
    <property type="component" value="Unassembled WGS sequence"/>
</dbReference>
<dbReference type="EMBL" id="PYLS01000005">
    <property type="protein sequence ID" value="PST82806.1"/>
    <property type="molecule type" value="Genomic_DNA"/>
</dbReference>
<dbReference type="Pfam" id="PF01075">
    <property type="entry name" value="Glyco_transf_9"/>
    <property type="match status" value="1"/>
</dbReference>
<dbReference type="PANTHER" id="PTHR30160">
    <property type="entry name" value="TETRAACYLDISACCHARIDE 4'-KINASE-RELATED"/>
    <property type="match status" value="1"/>
</dbReference>
<evidence type="ECO:0000256" key="3">
    <source>
        <dbReference type="SAM" id="MobiDB-lite"/>
    </source>
</evidence>
<accession>A0A2T3HK47</accession>